<comment type="similarity">
    <text evidence="1">Belongs to the heat shock protein 90 family.</text>
</comment>
<feature type="binding site" evidence="5">
    <location>
        <position position="79"/>
    </location>
    <ligand>
        <name>ATP</name>
        <dbReference type="ChEBI" id="CHEBI:30616"/>
    </ligand>
</feature>
<dbReference type="GO" id="GO:0140662">
    <property type="term" value="F:ATP-dependent protein folding chaperone"/>
    <property type="evidence" value="ECO:0007669"/>
    <property type="project" value="InterPro"/>
</dbReference>
<keyword evidence="3 5" id="KW-0067">ATP-binding</keyword>
<feature type="binding site" evidence="5">
    <location>
        <begin position="145"/>
        <end position="146"/>
    </location>
    <ligand>
        <name>ATP</name>
        <dbReference type="ChEBI" id="CHEBI:30616"/>
    </ligand>
</feature>
<dbReference type="SUPFAM" id="SSF54211">
    <property type="entry name" value="Ribosomal protein S5 domain 2-like"/>
    <property type="match status" value="1"/>
</dbReference>
<dbReference type="GO" id="GO:0051082">
    <property type="term" value="F:unfolded protein binding"/>
    <property type="evidence" value="ECO:0007669"/>
    <property type="project" value="InterPro"/>
</dbReference>
<dbReference type="PANTHER" id="PTHR11528">
    <property type="entry name" value="HEAT SHOCK PROTEIN 90 FAMILY MEMBER"/>
    <property type="match status" value="1"/>
</dbReference>
<dbReference type="EMBL" id="CAJVPI010000500">
    <property type="protein sequence ID" value="CAG8542820.1"/>
    <property type="molecule type" value="Genomic_DNA"/>
</dbReference>
<feature type="compositionally biased region" description="Basic and acidic residues" evidence="6">
    <location>
        <begin position="760"/>
        <end position="772"/>
    </location>
</feature>
<feature type="binding site" evidence="5">
    <location>
        <position position="125"/>
    </location>
    <ligand>
        <name>ATP</name>
        <dbReference type="ChEBI" id="CHEBI:30616"/>
    </ligand>
</feature>
<feature type="binding site" evidence="5">
    <location>
        <position position="440"/>
    </location>
    <ligand>
        <name>ATP</name>
        <dbReference type="ChEBI" id="CHEBI:30616"/>
    </ligand>
</feature>
<keyword evidence="4" id="KW-0143">Chaperone</keyword>
<evidence type="ECO:0000256" key="4">
    <source>
        <dbReference type="ARBA" id="ARBA00023186"/>
    </source>
</evidence>
<reference evidence="8" key="1">
    <citation type="submission" date="2021-06" db="EMBL/GenBank/DDBJ databases">
        <authorList>
            <person name="Kallberg Y."/>
            <person name="Tangrot J."/>
            <person name="Rosling A."/>
        </authorList>
    </citation>
    <scope>NUCLEOTIDE SEQUENCE</scope>
    <source>
        <strain evidence="8">BR232B</strain>
    </source>
</reference>
<feature type="binding site" evidence="5">
    <location>
        <position position="144"/>
    </location>
    <ligand>
        <name>ATP</name>
        <dbReference type="ChEBI" id="CHEBI:30616"/>
    </ligand>
</feature>
<feature type="compositionally biased region" description="Basic and acidic residues" evidence="6">
    <location>
        <begin position="782"/>
        <end position="806"/>
    </location>
</feature>
<dbReference type="PIRSF" id="PIRSF002583">
    <property type="entry name" value="Hsp90"/>
    <property type="match status" value="1"/>
</dbReference>
<evidence type="ECO:0000313" key="9">
    <source>
        <dbReference type="Proteomes" id="UP000789739"/>
    </source>
</evidence>
<dbReference type="FunFam" id="3.30.565.10:FF:000005">
    <property type="entry name" value="Heat shock protein 90"/>
    <property type="match status" value="1"/>
</dbReference>
<dbReference type="FunFam" id="3.30.230.80:FF:000001">
    <property type="entry name" value="Heat shock protein 90 alpha"/>
    <property type="match status" value="1"/>
</dbReference>
<dbReference type="SUPFAM" id="SSF110942">
    <property type="entry name" value="HSP90 C-terminal domain"/>
    <property type="match status" value="1"/>
</dbReference>
<dbReference type="InterPro" id="IPR020568">
    <property type="entry name" value="Ribosomal_Su5_D2-typ_SF"/>
</dbReference>
<dbReference type="InterPro" id="IPR037196">
    <property type="entry name" value="HSP90_C"/>
</dbReference>
<dbReference type="AlphaFoldDB" id="A0A9N9AWL3"/>
<dbReference type="Gene3D" id="3.30.565.10">
    <property type="entry name" value="Histidine kinase-like ATPase, C-terminal domain"/>
    <property type="match status" value="1"/>
</dbReference>
<evidence type="ECO:0000256" key="5">
    <source>
        <dbReference type="PIRSR" id="PIRSR002583-1"/>
    </source>
</evidence>
<evidence type="ECO:0000256" key="3">
    <source>
        <dbReference type="ARBA" id="ARBA00022840"/>
    </source>
</evidence>
<feature type="binding site" evidence="5">
    <location>
        <position position="218"/>
    </location>
    <ligand>
        <name>ATP</name>
        <dbReference type="ChEBI" id="CHEBI:30616"/>
    </ligand>
</feature>
<organism evidence="8 9">
    <name type="scientific">Paraglomus brasilianum</name>
    <dbReference type="NCBI Taxonomy" id="144538"/>
    <lineage>
        <taxon>Eukaryota</taxon>
        <taxon>Fungi</taxon>
        <taxon>Fungi incertae sedis</taxon>
        <taxon>Mucoromycota</taxon>
        <taxon>Glomeromycotina</taxon>
        <taxon>Glomeromycetes</taxon>
        <taxon>Paraglomerales</taxon>
        <taxon>Paraglomeraceae</taxon>
        <taxon>Paraglomus</taxon>
    </lineage>
</organism>
<evidence type="ECO:0000256" key="2">
    <source>
        <dbReference type="ARBA" id="ARBA00022741"/>
    </source>
</evidence>
<feature type="region of interest" description="Disordered" evidence="6">
    <location>
        <begin position="750"/>
        <end position="806"/>
    </location>
</feature>
<dbReference type="NCBIfam" id="NF003555">
    <property type="entry name" value="PRK05218.1"/>
    <property type="match status" value="1"/>
</dbReference>
<dbReference type="Proteomes" id="UP000789739">
    <property type="component" value="Unassembled WGS sequence"/>
</dbReference>
<evidence type="ECO:0000313" key="8">
    <source>
        <dbReference type="EMBL" id="CAG8542820.1"/>
    </source>
</evidence>
<comment type="caution">
    <text evidence="8">The sequence shown here is derived from an EMBL/GenBank/DDBJ whole genome shotgun (WGS) entry which is preliminary data.</text>
</comment>
<keyword evidence="2 5" id="KW-0547">Nucleotide-binding</keyword>
<keyword evidence="9" id="KW-1185">Reference proteome</keyword>
<protein>
    <submittedName>
        <fullName evidence="8">2477_t:CDS:1</fullName>
    </submittedName>
</protein>
<feature type="region of interest" description="Disordered" evidence="6">
    <location>
        <begin position="264"/>
        <end position="313"/>
    </location>
</feature>
<dbReference type="HAMAP" id="MF_00505">
    <property type="entry name" value="HSP90"/>
    <property type="match status" value="1"/>
</dbReference>
<evidence type="ECO:0000256" key="7">
    <source>
        <dbReference type="SAM" id="SignalP"/>
    </source>
</evidence>
<feature type="binding site" evidence="5">
    <location>
        <position position="83"/>
    </location>
    <ligand>
        <name>ATP</name>
        <dbReference type="ChEBI" id="CHEBI:30616"/>
    </ligand>
</feature>
<feature type="chain" id="PRO_5040302286" evidence="7">
    <location>
        <begin position="24"/>
        <end position="806"/>
    </location>
</feature>
<feature type="signal peptide" evidence="7">
    <location>
        <begin position="1"/>
        <end position="23"/>
    </location>
</feature>
<sequence>MNRKLWFLFAVAIFTVCLIFVNADEDPLKVQDDSAYQGFTSDGSESSKAETYEFQTEVSRLMKIIINSLYKTREIFLRELTSNASDAIDKIRFLSLTDPNALSSNPNLNITVKADPINRILTIRDSGIGMTKKHLKENLGTIAKSGTSEFLDAMEKGKADMNLIGQFGVGFYSVFLVADRVVVTSKHNDDKQYIWESKAVNDFSITEDPRGNTLGRGTEIKLYIKEDGSEYLEEKRLQTLIKKYSEFINFPIYLNVHRTEVVEVDDEEDDKSADTKEKEEDDKSADTKDKKEDESDKGDLEVEDVTDKAESKPKKKTKEVVVEEWERMNTQKPIWTRDPKNVTDKEYEEFYYSLVKDEGSTPLAWIHFKAEGEVDFRSIVYIPGKAPADMFKKVQDYSRNIKLFVKRVFITDEFLDFIPKYLQFIRAIIDADDIPLNVSRETLQQHKTLQLIRRRIVKKILELIANLSRDKEKYATFMKEFGTSLKLGAIEDNRNRKKVAKLLRFPTSAENLNATSLDDYIGRLKKGQDSIYFVTCTSVEECQQSPFLERLVARGYEVLYMTEPIDEILVQHMPAYEEKMFQNIAKGDLKFGDETDDSKKEKELLKEKFSVLVSELKNTLAEFVDQVDVSNRLTVSPCAVIAHEYGWTGNMHKIMSAQAYKQEDDFMSRFYANQKKILEINPNHPLILGLLEKAKSGFDDTTKEMVHVLYETNLIRSGYQLKDNIKYASRVEKVLRENLGVDVEAKAVVNEEPAPELDEEEKKKLEAELSKDEEFELDEDEPSKHVEDEPSKHVEDEPSKHVKDEL</sequence>
<dbReference type="InterPro" id="IPR020575">
    <property type="entry name" value="Hsp90_N"/>
</dbReference>
<dbReference type="Gene3D" id="3.30.230.80">
    <property type="match status" value="1"/>
</dbReference>
<dbReference type="Pfam" id="PF13589">
    <property type="entry name" value="HATPase_c_3"/>
    <property type="match status" value="1"/>
</dbReference>
<dbReference type="Gene3D" id="1.20.120.790">
    <property type="entry name" value="Heat shock protein 90, C-terminal domain"/>
    <property type="match status" value="1"/>
</dbReference>
<accession>A0A9N9AWL3</accession>
<feature type="binding site" evidence="5">
    <location>
        <begin position="166"/>
        <end position="171"/>
    </location>
    <ligand>
        <name>ATP</name>
        <dbReference type="ChEBI" id="CHEBI:30616"/>
    </ligand>
</feature>
<feature type="compositionally biased region" description="Basic and acidic residues" evidence="6">
    <location>
        <begin position="284"/>
        <end position="313"/>
    </location>
</feature>
<evidence type="ECO:0000256" key="6">
    <source>
        <dbReference type="SAM" id="MobiDB-lite"/>
    </source>
</evidence>
<dbReference type="InterPro" id="IPR036890">
    <property type="entry name" value="HATPase_C_sf"/>
</dbReference>
<proteinExistence type="inferred from homology"/>
<keyword evidence="7" id="KW-0732">Signal</keyword>
<dbReference type="GO" id="GO:0016887">
    <property type="term" value="F:ATP hydrolysis activity"/>
    <property type="evidence" value="ECO:0007669"/>
    <property type="project" value="InterPro"/>
</dbReference>
<dbReference type="Pfam" id="PF00183">
    <property type="entry name" value="HSP90"/>
    <property type="match status" value="1"/>
</dbReference>
<name>A0A9N9AWL3_9GLOM</name>
<dbReference type="InterPro" id="IPR001404">
    <property type="entry name" value="Hsp90_fam"/>
</dbReference>
<gene>
    <name evidence="8" type="ORF">PBRASI_LOCUS4676</name>
</gene>
<evidence type="ECO:0000256" key="1">
    <source>
        <dbReference type="ARBA" id="ARBA00008239"/>
    </source>
</evidence>
<feature type="binding site" evidence="5">
    <location>
        <position position="138"/>
    </location>
    <ligand>
        <name>ATP</name>
        <dbReference type="ChEBI" id="CHEBI:30616"/>
    </ligand>
</feature>
<dbReference type="Gene3D" id="3.40.50.11260">
    <property type="match status" value="1"/>
</dbReference>
<dbReference type="SUPFAM" id="SSF55874">
    <property type="entry name" value="ATPase domain of HSP90 chaperone/DNA topoisomerase II/histidine kinase"/>
    <property type="match status" value="1"/>
</dbReference>
<dbReference type="GO" id="GO:0005524">
    <property type="term" value="F:ATP binding"/>
    <property type="evidence" value="ECO:0007669"/>
    <property type="project" value="UniProtKB-KW"/>
</dbReference>
<feature type="binding site" evidence="5">
    <location>
        <position position="130"/>
    </location>
    <ligand>
        <name>ATP</name>
        <dbReference type="ChEBI" id="CHEBI:30616"/>
    </ligand>
</feature>
<dbReference type="CDD" id="cd16927">
    <property type="entry name" value="HATPase_Hsp90-like"/>
    <property type="match status" value="1"/>
</dbReference>
<dbReference type="PRINTS" id="PR00775">
    <property type="entry name" value="HEATSHOCK90"/>
</dbReference>
<dbReference type="OrthoDB" id="28737at2759"/>